<feature type="transmembrane region" description="Helical" evidence="7">
    <location>
        <begin position="170"/>
        <end position="190"/>
    </location>
</feature>
<dbReference type="Proteomes" id="UP000867745">
    <property type="component" value="Unassembled WGS sequence"/>
</dbReference>
<dbReference type="EMBL" id="DACUGV010000001">
    <property type="protein sequence ID" value="HAT7590616.1"/>
    <property type="molecule type" value="Genomic_DNA"/>
</dbReference>
<evidence type="ECO:0000313" key="8">
    <source>
        <dbReference type="EMBL" id="HAT7590616.1"/>
    </source>
</evidence>
<name>A0AA37Z453_9ENTR</name>
<reference evidence="8" key="1">
    <citation type="journal article" date="2018" name="Genome Biol.">
        <title>SKESA: strategic k-mer extension for scrupulous assemblies.</title>
        <authorList>
            <person name="Souvorov A."/>
            <person name="Agarwala R."/>
            <person name="Lipman D.J."/>
        </authorList>
    </citation>
    <scope>NUCLEOTIDE SEQUENCE</scope>
    <source>
        <strain evidence="8">RS189</strain>
    </source>
</reference>
<dbReference type="PANTHER" id="PTHR30250:SF11">
    <property type="entry name" value="O-ANTIGEN TRANSPORTER-RELATED"/>
    <property type="match status" value="1"/>
</dbReference>
<evidence type="ECO:0000256" key="3">
    <source>
        <dbReference type="ARBA" id="ARBA00022692"/>
    </source>
</evidence>
<feature type="transmembrane region" description="Helical" evidence="7">
    <location>
        <begin position="381"/>
        <end position="398"/>
    </location>
</feature>
<keyword evidence="4 7" id="KW-1133">Transmembrane helix</keyword>
<evidence type="ECO:0000256" key="6">
    <source>
        <dbReference type="ARBA" id="ARBA00049738"/>
    </source>
</evidence>
<feature type="transmembrane region" description="Helical" evidence="7">
    <location>
        <begin position="295"/>
        <end position="314"/>
    </location>
</feature>
<feature type="transmembrane region" description="Helical" evidence="7">
    <location>
        <begin position="78"/>
        <end position="96"/>
    </location>
</feature>
<feature type="transmembrane region" description="Helical" evidence="7">
    <location>
        <begin position="37"/>
        <end position="57"/>
    </location>
</feature>
<organism evidence="8 9">
    <name type="scientific">Citrobacter werkmanii</name>
    <dbReference type="NCBI Taxonomy" id="67827"/>
    <lineage>
        <taxon>Bacteria</taxon>
        <taxon>Pseudomonadati</taxon>
        <taxon>Pseudomonadota</taxon>
        <taxon>Gammaproteobacteria</taxon>
        <taxon>Enterobacterales</taxon>
        <taxon>Enterobacteriaceae</taxon>
        <taxon>Citrobacter</taxon>
        <taxon>Citrobacter freundii complex</taxon>
    </lineage>
</organism>
<gene>
    <name evidence="8" type="ORF">JAW44_000307</name>
</gene>
<dbReference type="RefSeq" id="WP_137366001.1">
    <property type="nucleotide sequence ID" value="NZ_JAUJUK010000002.1"/>
</dbReference>
<feature type="transmembrane region" description="Helical" evidence="7">
    <location>
        <begin position="108"/>
        <end position="127"/>
    </location>
</feature>
<feature type="transmembrane region" description="Helical" evidence="7">
    <location>
        <begin position="410"/>
        <end position="431"/>
    </location>
</feature>
<dbReference type="InterPro" id="IPR050833">
    <property type="entry name" value="Poly_Biosynth_Transport"/>
</dbReference>
<evidence type="ECO:0000313" key="9">
    <source>
        <dbReference type="Proteomes" id="UP000867745"/>
    </source>
</evidence>
<protein>
    <recommendedName>
        <fullName evidence="6">Putative O-antigen transporter</fullName>
    </recommendedName>
</protein>
<dbReference type="InterPro" id="IPR002797">
    <property type="entry name" value="Polysacc_synth"/>
</dbReference>
<dbReference type="Pfam" id="PF01943">
    <property type="entry name" value="Polysacc_synt"/>
    <property type="match status" value="1"/>
</dbReference>
<comment type="subcellular location">
    <subcellularLocation>
        <location evidence="1">Cell membrane</location>
        <topology evidence="1">Multi-pass membrane protein</topology>
    </subcellularLocation>
</comment>
<reference evidence="8" key="2">
    <citation type="submission" date="2020-11" db="EMBL/GenBank/DDBJ databases">
        <authorList>
            <consortium name="NCBI Pathogen Detection Project"/>
        </authorList>
    </citation>
    <scope>NUCLEOTIDE SEQUENCE</scope>
    <source>
        <strain evidence="8">RS189</strain>
    </source>
</reference>
<dbReference type="PANTHER" id="PTHR30250">
    <property type="entry name" value="PST FAMILY PREDICTED COLANIC ACID TRANSPORTER"/>
    <property type="match status" value="1"/>
</dbReference>
<keyword evidence="3 7" id="KW-0812">Transmembrane</keyword>
<sequence>MNKKTIVAYAIGPIGSAIVSFASLPLIAWFYSVEDVGKISIFNAVASLATLVFCLGLDQAFVREYHGSANKPGLLKQVVLPGIILMTALVILATAYDTRLLSILIFDQSSQFLSIMVIVCFFVQYIARFLSLILRMQERAMAYSMSQLLPKVFFLLFLLLGVALGKDKTLHQLLSAYVLSACLVFIVYLVNTRRDWLPAINTKVDKNQMSSLFKFGLPLVFGSLASWGLNVADRFFLRYYSSFSELGIYSVTMSVAAVATLFAGIFNTIWAPLVYKWLSEDKIDNEKIDEIGEHVLAAIYFAIVGCSAVAWIVPYLLPPQYKAIEYLLPICLFAPLLYTLSEVTAVGIAISRRTIFSMLASVVAMLCNLAGNYLLVPLYGASGAATSTLLAFIVFYVLRTEFSKRVWRGIATRKTYLILTILTIHVLTNVWSLKGSMIEVLISLCLLLLGIYMFKNTITSLWNSVRTVAFR</sequence>
<evidence type="ECO:0000256" key="5">
    <source>
        <dbReference type="ARBA" id="ARBA00023136"/>
    </source>
</evidence>
<feature type="transmembrane region" description="Helical" evidence="7">
    <location>
        <begin position="7"/>
        <end position="31"/>
    </location>
</feature>
<evidence type="ECO:0000256" key="7">
    <source>
        <dbReference type="SAM" id="Phobius"/>
    </source>
</evidence>
<feature type="transmembrane region" description="Helical" evidence="7">
    <location>
        <begin position="211"/>
        <end position="229"/>
    </location>
</feature>
<dbReference type="GO" id="GO:0005886">
    <property type="term" value="C:plasma membrane"/>
    <property type="evidence" value="ECO:0007669"/>
    <property type="project" value="UniProtKB-SubCell"/>
</dbReference>
<evidence type="ECO:0000256" key="2">
    <source>
        <dbReference type="ARBA" id="ARBA00022475"/>
    </source>
</evidence>
<evidence type="ECO:0000256" key="4">
    <source>
        <dbReference type="ARBA" id="ARBA00022989"/>
    </source>
</evidence>
<feature type="transmembrane region" description="Helical" evidence="7">
    <location>
        <begin position="326"/>
        <end position="348"/>
    </location>
</feature>
<feature type="transmembrane region" description="Helical" evidence="7">
    <location>
        <begin position="249"/>
        <end position="275"/>
    </location>
</feature>
<dbReference type="AlphaFoldDB" id="A0AA37Z453"/>
<comment type="caution">
    <text evidence="8">The sequence shown here is derived from an EMBL/GenBank/DDBJ whole genome shotgun (WGS) entry which is preliminary data.</text>
</comment>
<feature type="transmembrane region" description="Helical" evidence="7">
    <location>
        <begin position="148"/>
        <end position="164"/>
    </location>
</feature>
<feature type="transmembrane region" description="Helical" evidence="7">
    <location>
        <begin position="437"/>
        <end position="454"/>
    </location>
</feature>
<keyword evidence="2" id="KW-1003">Cell membrane</keyword>
<accession>A0AA37Z453</accession>
<evidence type="ECO:0000256" key="1">
    <source>
        <dbReference type="ARBA" id="ARBA00004651"/>
    </source>
</evidence>
<keyword evidence="5 7" id="KW-0472">Membrane</keyword>
<proteinExistence type="predicted"/>
<feature type="transmembrane region" description="Helical" evidence="7">
    <location>
        <begin position="355"/>
        <end position="375"/>
    </location>
</feature>